<organism evidence="1 2">
    <name type="scientific">Candidatus Rickettsiella isopodorum</name>
    <dbReference type="NCBI Taxonomy" id="1225476"/>
    <lineage>
        <taxon>Bacteria</taxon>
        <taxon>Pseudomonadati</taxon>
        <taxon>Pseudomonadota</taxon>
        <taxon>Gammaproteobacteria</taxon>
        <taxon>Legionellales</taxon>
        <taxon>Coxiellaceae</taxon>
        <taxon>Rickettsiella</taxon>
    </lineage>
</organism>
<reference evidence="1 2" key="1">
    <citation type="submission" date="2016-03" db="EMBL/GenBank/DDBJ databases">
        <title>Comparative genomics of Rickettsiella.</title>
        <authorList>
            <person name="Chandler C."/>
            <person name="Wang Y."/>
        </authorList>
    </citation>
    <scope>NUCLEOTIDE SEQUENCE [LARGE SCALE GENOMIC DNA]</scope>
    <source>
        <strain evidence="1 2">RCFS May 2013</strain>
    </source>
</reference>
<comment type="caution">
    <text evidence="1">The sequence shown here is derived from an EMBL/GenBank/DDBJ whole genome shotgun (WGS) entry which is preliminary data.</text>
</comment>
<accession>A0A1J8NN74</accession>
<evidence type="ECO:0000313" key="2">
    <source>
        <dbReference type="Proteomes" id="UP000183924"/>
    </source>
</evidence>
<name>A0A1J8NN74_9COXI</name>
<dbReference type="AlphaFoldDB" id="A0A1J8NN74"/>
<evidence type="ECO:0000313" key="1">
    <source>
        <dbReference type="EMBL" id="OIZ95462.1"/>
    </source>
</evidence>
<dbReference type="OrthoDB" id="6657668at2"/>
<gene>
    <name evidence="1" type="ORF">A1D18_01810</name>
</gene>
<sequence>MKVKCITIYNEFTKEYVKESSWITIGKEYIILGIEIRKNEVSYLIASDSEQMPVLQNAIQFEIINGKIPSNWKIVPDELALFSILPSAWCEPGIMEAFYDHEPEALKIYRREATFIYQEEGML</sequence>
<dbReference type="EMBL" id="LUKY01000031">
    <property type="protein sequence ID" value="OIZ95462.1"/>
    <property type="molecule type" value="Genomic_DNA"/>
</dbReference>
<proteinExistence type="predicted"/>
<dbReference type="Proteomes" id="UP000183924">
    <property type="component" value="Unassembled WGS sequence"/>
</dbReference>
<dbReference type="RefSeq" id="WP_071662121.1">
    <property type="nucleotide sequence ID" value="NZ_LUKY01000031.1"/>
</dbReference>
<keyword evidence="2" id="KW-1185">Reference proteome</keyword>
<protein>
    <submittedName>
        <fullName evidence="1">Uncharacterized protein</fullName>
    </submittedName>
</protein>